<protein>
    <recommendedName>
        <fullName evidence="3">Transposase</fullName>
    </recommendedName>
</protein>
<dbReference type="Proteomes" id="UP001589891">
    <property type="component" value="Unassembled WGS sequence"/>
</dbReference>
<keyword evidence="2" id="KW-1185">Reference proteome</keyword>
<accession>A0ABV6SHS8</accession>
<dbReference type="RefSeq" id="WP_376943657.1">
    <property type="nucleotide sequence ID" value="NZ_CP171449.1"/>
</dbReference>
<proteinExistence type="predicted"/>
<evidence type="ECO:0008006" key="3">
    <source>
        <dbReference type="Google" id="ProtNLM"/>
    </source>
</evidence>
<sequence>MQPVLEYIVRVFALALVESEQLQPQGEPDVKHRYLSGVAKLTMRGQHSQAVNKCIYE</sequence>
<evidence type="ECO:0000313" key="2">
    <source>
        <dbReference type="Proteomes" id="UP001589891"/>
    </source>
</evidence>
<reference evidence="1 2" key="1">
    <citation type="submission" date="2024-09" db="EMBL/GenBank/DDBJ databases">
        <authorList>
            <person name="Sun Q."/>
            <person name="Mori K."/>
        </authorList>
    </citation>
    <scope>NUCLEOTIDE SEQUENCE [LARGE SCALE GENOMIC DNA]</scope>
    <source>
        <strain evidence="1 2">NCAIM B.01794</strain>
    </source>
</reference>
<dbReference type="EMBL" id="JBHLSS010000036">
    <property type="protein sequence ID" value="MFC0709089.1"/>
    <property type="molecule type" value="Genomic_DNA"/>
</dbReference>
<gene>
    <name evidence="1" type="ORF">ACFFGX_05600</name>
</gene>
<evidence type="ECO:0000313" key="1">
    <source>
        <dbReference type="EMBL" id="MFC0709089.1"/>
    </source>
</evidence>
<comment type="caution">
    <text evidence="1">The sequence shown here is derived from an EMBL/GenBank/DDBJ whole genome shotgun (WGS) entry which is preliminary data.</text>
</comment>
<name>A0ABV6SHS8_AZOPA</name>
<organism evidence="1 2">
    <name type="scientific">Azorhizophilus paspali</name>
    <name type="common">Azotobacter paspali</name>
    <dbReference type="NCBI Taxonomy" id="69963"/>
    <lineage>
        <taxon>Bacteria</taxon>
        <taxon>Pseudomonadati</taxon>
        <taxon>Pseudomonadota</taxon>
        <taxon>Gammaproteobacteria</taxon>
        <taxon>Pseudomonadales</taxon>
        <taxon>Pseudomonadaceae</taxon>
        <taxon>Azorhizophilus</taxon>
    </lineage>
</organism>